<evidence type="ECO:0000256" key="3">
    <source>
        <dbReference type="SAM" id="Coils"/>
    </source>
</evidence>
<feature type="compositionally biased region" description="Basic and acidic residues" evidence="4">
    <location>
        <begin position="839"/>
        <end position="853"/>
    </location>
</feature>
<dbReference type="Proteomes" id="UP000756132">
    <property type="component" value="Chromosome 6"/>
</dbReference>
<dbReference type="KEGG" id="ffu:CLAFUR5_07664"/>
<dbReference type="GeneID" id="71987542"/>
<evidence type="ECO:0000256" key="2">
    <source>
        <dbReference type="ARBA" id="ARBA00038251"/>
    </source>
</evidence>
<feature type="region of interest" description="Disordered" evidence="4">
    <location>
        <begin position="1056"/>
        <end position="1093"/>
    </location>
</feature>
<reference evidence="5" key="1">
    <citation type="submission" date="2021-12" db="EMBL/GenBank/DDBJ databases">
        <authorList>
            <person name="Zaccaron A."/>
            <person name="Stergiopoulos I."/>
        </authorList>
    </citation>
    <scope>NUCLEOTIDE SEQUENCE</scope>
    <source>
        <strain evidence="5">Race5_Kim</strain>
    </source>
</reference>
<dbReference type="RefSeq" id="XP_047763840.1">
    <property type="nucleotide sequence ID" value="XM_047906812.1"/>
</dbReference>
<dbReference type="OrthoDB" id="29013at2759"/>
<comment type="similarity">
    <text evidence="2">Belongs to the YPP1 family.</text>
</comment>
<evidence type="ECO:0000313" key="5">
    <source>
        <dbReference type="EMBL" id="UJO19474.1"/>
    </source>
</evidence>
<feature type="region of interest" description="Disordered" evidence="4">
    <location>
        <begin position="54"/>
        <end position="73"/>
    </location>
</feature>
<dbReference type="AlphaFoldDB" id="A0A9Q8PBK3"/>
<dbReference type="Gene3D" id="1.25.40.10">
    <property type="entry name" value="Tetratricopeptide repeat domain"/>
    <property type="match status" value="2"/>
</dbReference>
<keyword evidence="6" id="KW-1185">Reference proteome</keyword>
<evidence type="ECO:0000313" key="6">
    <source>
        <dbReference type="Proteomes" id="UP000756132"/>
    </source>
</evidence>
<feature type="compositionally biased region" description="Basic and acidic residues" evidence="4">
    <location>
        <begin position="888"/>
        <end position="898"/>
    </location>
</feature>
<dbReference type="SMART" id="SM00028">
    <property type="entry name" value="TPR"/>
    <property type="match status" value="4"/>
</dbReference>
<sequence length="1185" mass="129818">MSVHTTPNPDKGARYIGLLDTALCNGSWSEVPELARKVEKHAPDRKRLTLAARAEAQVANASHRPTSASSATSVSIHGLGELAPRLSEAIASAGKSHPDDAFVASTCLAEIHWLREAPLEALTALAYTAQSTAVSTPKGTPGPLGWIEVCEVKNAFIKTSCLESSSQHSEARQTYQSAVSRTPGYRTPELRRWTERLLAKACTYSVKNIPTPSLQDQSEAYLAFRSWGDFCQRAPASPPSSHTPLDIPRRQVWKAYYDLLSALLQQGLVHAPDANVALIPASDLLVESRIPAKRRQRDEMKRIEASYETLLIGETQFPKASQTNQEVEEWTEQVMSNWNVFCGSSWTDAELGTGGKRSVSRNALDILYRAAMKTFHSTPILRQLFTVHAALGEFELAMHAFDSYMEIVDKGKARAEKTGKHEIGFDNDDTAMLTAAEAVRILCRYGDREQAEKANEIAHSVEKWLQQQRPNSSQATQANGNHDSTRPESQPTSSLLSLKTLGATYRAIGISQAHWAQLTYESEARRSLLTEAHTNLRRAQRADPNDLETAHALALVLSELREVPAALDVLRGAIENKDGTQATNGNLGSAAHIDREKQLLPLWHLLALCLTAEDEFEAAAQMCEAAFKQFGDAQKLFGAGSRSTLDVSDSPDTASGAGQGLVDLMEGFEKETMVQIKMTQIMLFELTEGAEEAADLTDELLSLYSRLFGNPTQVAKEMIAKPPPTATSQASSRFGGTLRSITGSIRPRSARSRRGSAAGDAVRQQSVASDKDNLAVPTRNRAATTNGQLDGPPIAITITNENGVADEKSHHRHHLPHLPFHGRNHRSGSIRSKSPGRSIPEETTKEAPNEKLDSTPTQAAVGDHQQPGQPLGRIAHTASPDDLPPPTGHDDQPPRQDVHLPTTHPASAGGFTEPQLTPIHERRHKVSVLVQAWLFSAELYMRADNFDDAENLINDARRLMESLELELANSEEGSNARRLYHKGWGSSKSIDNLWAEVWSSQAHLAQIREQPYEAMDAYEQALAHFPDHAASIIGLSGLLMDIYEEKLPAEAPVAPLQPPLPSTSGSLIAEARPPLTRPNSSSTLPSRQNSVVEPEPIEIKTRKIDPSPAELSRLAARDRAYMLLSDITKQGAGWDDSEAWLTLARAHELSGELGKAKQALWWVVELENNRPIRPWKDVTPGGYTL</sequence>
<gene>
    <name evidence="5" type="ORF">CLAFUR5_07664</name>
</gene>
<dbReference type="InterPro" id="IPR019734">
    <property type="entry name" value="TPR_rpt"/>
</dbReference>
<feature type="compositionally biased region" description="Polar residues" evidence="4">
    <location>
        <begin position="59"/>
        <end position="73"/>
    </location>
</feature>
<proteinExistence type="inferred from homology"/>
<dbReference type="EMBL" id="CP090168">
    <property type="protein sequence ID" value="UJO19474.1"/>
    <property type="molecule type" value="Genomic_DNA"/>
</dbReference>
<protein>
    <submittedName>
        <fullName evidence="5">Uncharacterized protein</fullName>
    </submittedName>
</protein>
<feature type="coiled-coil region" evidence="3">
    <location>
        <begin position="946"/>
        <end position="973"/>
    </location>
</feature>
<feature type="region of interest" description="Disordered" evidence="4">
    <location>
        <begin position="466"/>
        <end position="493"/>
    </location>
</feature>
<dbReference type="InterPro" id="IPR051722">
    <property type="entry name" value="Endocytosis_PI4K-reg_protein"/>
</dbReference>
<feature type="compositionally biased region" description="Basic residues" evidence="4">
    <location>
        <begin position="810"/>
        <end position="828"/>
    </location>
</feature>
<keyword evidence="3" id="KW-0175">Coiled coil</keyword>
<dbReference type="InterPro" id="IPR011990">
    <property type="entry name" value="TPR-like_helical_dom_sf"/>
</dbReference>
<dbReference type="PANTHER" id="PTHR23083:SF464">
    <property type="entry name" value="TETRATRICOPEPTIDE REPEAT DOMAIN 7, ISOFORM A"/>
    <property type="match status" value="1"/>
</dbReference>
<accession>A0A9Q8PBK3</accession>
<evidence type="ECO:0000256" key="4">
    <source>
        <dbReference type="SAM" id="MobiDB-lite"/>
    </source>
</evidence>
<organism evidence="5 6">
    <name type="scientific">Passalora fulva</name>
    <name type="common">Tomato leaf mold</name>
    <name type="synonym">Cladosporium fulvum</name>
    <dbReference type="NCBI Taxonomy" id="5499"/>
    <lineage>
        <taxon>Eukaryota</taxon>
        <taxon>Fungi</taxon>
        <taxon>Dikarya</taxon>
        <taxon>Ascomycota</taxon>
        <taxon>Pezizomycotina</taxon>
        <taxon>Dothideomycetes</taxon>
        <taxon>Dothideomycetidae</taxon>
        <taxon>Mycosphaerellales</taxon>
        <taxon>Mycosphaerellaceae</taxon>
        <taxon>Fulvia</taxon>
    </lineage>
</organism>
<dbReference type="SUPFAM" id="SSF48452">
    <property type="entry name" value="TPR-like"/>
    <property type="match status" value="1"/>
</dbReference>
<reference evidence="5" key="2">
    <citation type="journal article" date="2022" name="Microb. Genom.">
        <title>A chromosome-scale genome assembly of the tomato pathogen Cladosporium fulvum reveals a compartmentalized genome architecture and the presence of a dispensable chromosome.</title>
        <authorList>
            <person name="Zaccaron A.Z."/>
            <person name="Chen L.H."/>
            <person name="Samaras A."/>
            <person name="Stergiopoulos I."/>
        </authorList>
    </citation>
    <scope>NUCLEOTIDE SEQUENCE</scope>
    <source>
        <strain evidence="5">Race5_Kim</strain>
    </source>
</reference>
<feature type="region of interest" description="Disordered" evidence="4">
    <location>
        <begin position="722"/>
        <end position="917"/>
    </location>
</feature>
<evidence type="ECO:0000256" key="1">
    <source>
        <dbReference type="ARBA" id="ARBA00002550"/>
    </source>
</evidence>
<name>A0A9Q8PBK3_PASFU</name>
<feature type="compositionally biased region" description="Polar residues" evidence="4">
    <location>
        <begin position="726"/>
        <end position="742"/>
    </location>
</feature>
<dbReference type="PANTHER" id="PTHR23083">
    <property type="entry name" value="TETRATRICOPEPTIDE REPEAT PROTEIN, TPR"/>
    <property type="match status" value="1"/>
</dbReference>
<comment type="function">
    <text evidence="1">Involved in endocytosis.</text>
</comment>
<feature type="compositionally biased region" description="Polar residues" evidence="4">
    <location>
        <begin position="1077"/>
        <end position="1091"/>
    </location>
</feature>